<evidence type="ECO:0000256" key="2">
    <source>
        <dbReference type="ARBA" id="ARBA00022840"/>
    </source>
</evidence>
<dbReference type="SUPFAM" id="SSF52540">
    <property type="entry name" value="P-loop containing nucleoside triphosphate hydrolases"/>
    <property type="match status" value="1"/>
</dbReference>
<comment type="similarity">
    <text evidence="6">Belongs to the TRAFAC class myosin-kinesin ATPase superfamily. Myosin family.</text>
</comment>
<evidence type="ECO:0008006" key="11">
    <source>
        <dbReference type="Google" id="ProtNLM"/>
    </source>
</evidence>
<protein>
    <recommendedName>
        <fullName evidence="11">Myosin N-terminal SH3-like domain-containing protein</fullName>
    </recommendedName>
</protein>
<comment type="caution">
    <text evidence="6">Lacks conserved residue(s) required for the propagation of feature annotation.</text>
</comment>
<dbReference type="AlphaFoldDB" id="A0A9P6K949"/>
<evidence type="ECO:0000256" key="6">
    <source>
        <dbReference type="PROSITE-ProRule" id="PRU00782"/>
    </source>
</evidence>
<dbReference type="PROSITE" id="PS51456">
    <property type="entry name" value="MYOSIN_MOTOR"/>
    <property type="match status" value="1"/>
</dbReference>
<keyword evidence="3 6" id="KW-0518">Myosin</keyword>
<evidence type="ECO:0000313" key="9">
    <source>
        <dbReference type="EMBL" id="KAF9555485.1"/>
    </source>
</evidence>
<comment type="caution">
    <text evidence="9">The sequence shown here is derived from an EMBL/GenBank/DDBJ whole genome shotgun (WGS) entry which is preliminary data.</text>
</comment>
<dbReference type="EMBL" id="JAABOA010006712">
    <property type="protein sequence ID" value="KAF9555485.1"/>
    <property type="molecule type" value="Genomic_DNA"/>
</dbReference>
<evidence type="ECO:0000256" key="3">
    <source>
        <dbReference type="ARBA" id="ARBA00023123"/>
    </source>
</evidence>
<evidence type="ECO:0000259" key="7">
    <source>
        <dbReference type="PROSITE" id="PS51456"/>
    </source>
</evidence>
<keyword evidence="10" id="KW-1185">Reference proteome</keyword>
<organism evidence="9 10">
    <name type="scientific">Lunasporangiospora selenospora</name>
    <dbReference type="NCBI Taxonomy" id="979761"/>
    <lineage>
        <taxon>Eukaryota</taxon>
        <taxon>Fungi</taxon>
        <taxon>Fungi incertae sedis</taxon>
        <taxon>Mucoromycota</taxon>
        <taxon>Mortierellomycotina</taxon>
        <taxon>Mortierellomycetes</taxon>
        <taxon>Mortierellales</taxon>
        <taxon>Mortierellaceae</taxon>
        <taxon>Lunasporangiospora</taxon>
    </lineage>
</organism>
<feature type="domain" description="Myosin N-terminal SH3-like" evidence="8">
    <location>
        <begin position="27"/>
        <end position="79"/>
    </location>
</feature>
<dbReference type="Gene3D" id="3.40.850.10">
    <property type="entry name" value="Kinesin motor domain"/>
    <property type="match status" value="1"/>
</dbReference>
<sequence length="104" mass="11730">MESPSASSRSVAYRGVVVDAVAQAAFNEKKWVWVEDKDDGYIAAWISKEEGDQVEVHLNNGLTGKMNPPKFDKVEDMADLTYLNEASVIHNLRLRYHSNLIYVS</sequence>
<dbReference type="GO" id="GO:0005524">
    <property type="term" value="F:ATP binding"/>
    <property type="evidence" value="ECO:0007669"/>
    <property type="project" value="UniProtKB-KW"/>
</dbReference>
<evidence type="ECO:0000313" key="10">
    <source>
        <dbReference type="Proteomes" id="UP000780801"/>
    </source>
</evidence>
<keyword evidence="1" id="KW-0547">Nucleotide-binding</keyword>
<dbReference type="InterPro" id="IPR001609">
    <property type="entry name" value="Myosin_head_motor_dom-like"/>
</dbReference>
<evidence type="ECO:0000259" key="8">
    <source>
        <dbReference type="PROSITE" id="PS51844"/>
    </source>
</evidence>
<accession>A0A9P6K949</accession>
<keyword evidence="4" id="KW-0505">Motor protein</keyword>
<evidence type="ECO:0000256" key="5">
    <source>
        <dbReference type="ARBA" id="ARBA00023203"/>
    </source>
</evidence>
<evidence type="ECO:0000256" key="1">
    <source>
        <dbReference type="ARBA" id="ARBA00022741"/>
    </source>
</evidence>
<dbReference type="PROSITE" id="PS51844">
    <property type="entry name" value="SH3_LIKE"/>
    <property type="match status" value="1"/>
</dbReference>
<dbReference type="InterPro" id="IPR004009">
    <property type="entry name" value="SH3_Myosin"/>
</dbReference>
<dbReference type="InterPro" id="IPR008989">
    <property type="entry name" value="Myosin_S1_N"/>
</dbReference>
<evidence type="ECO:0000256" key="4">
    <source>
        <dbReference type="ARBA" id="ARBA00023175"/>
    </source>
</evidence>
<dbReference type="Pfam" id="PF02736">
    <property type="entry name" value="Myosin_N"/>
    <property type="match status" value="1"/>
</dbReference>
<gene>
    <name evidence="9" type="ORF">BGW38_009251</name>
</gene>
<dbReference type="GO" id="GO:0051015">
    <property type="term" value="F:actin filament binding"/>
    <property type="evidence" value="ECO:0007669"/>
    <property type="project" value="InterPro"/>
</dbReference>
<feature type="domain" description="Myosin motor" evidence="7">
    <location>
        <begin position="72"/>
        <end position="104"/>
    </location>
</feature>
<dbReference type="Proteomes" id="UP000780801">
    <property type="component" value="Unassembled WGS sequence"/>
</dbReference>
<keyword evidence="2" id="KW-0067">ATP-binding</keyword>
<reference evidence="9" key="1">
    <citation type="journal article" date="2020" name="Fungal Divers.">
        <title>Resolving the Mortierellaceae phylogeny through synthesis of multi-gene phylogenetics and phylogenomics.</title>
        <authorList>
            <person name="Vandepol N."/>
            <person name="Liber J."/>
            <person name="Desiro A."/>
            <person name="Na H."/>
            <person name="Kennedy M."/>
            <person name="Barry K."/>
            <person name="Grigoriev I.V."/>
            <person name="Miller A.N."/>
            <person name="O'Donnell K."/>
            <person name="Stajich J.E."/>
            <person name="Bonito G."/>
        </authorList>
    </citation>
    <scope>NUCLEOTIDE SEQUENCE</scope>
    <source>
        <strain evidence="9">KOD1015</strain>
    </source>
</reference>
<proteinExistence type="inferred from homology"/>
<keyword evidence="5 6" id="KW-0009">Actin-binding</keyword>
<name>A0A9P6K949_9FUNG</name>
<dbReference type="Gene3D" id="2.30.30.360">
    <property type="entry name" value="Myosin S1 fragment, N-terminal"/>
    <property type="match status" value="1"/>
</dbReference>
<dbReference type="GO" id="GO:0003774">
    <property type="term" value="F:cytoskeletal motor activity"/>
    <property type="evidence" value="ECO:0007669"/>
    <property type="project" value="InterPro"/>
</dbReference>
<dbReference type="InterPro" id="IPR036961">
    <property type="entry name" value="Kinesin_motor_dom_sf"/>
</dbReference>
<dbReference type="GO" id="GO:0016459">
    <property type="term" value="C:myosin complex"/>
    <property type="evidence" value="ECO:0007669"/>
    <property type="project" value="UniProtKB-KW"/>
</dbReference>
<dbReference type="OrthoDB" id="6108017at2759"/>
<dbReference type="InterPro" id="IPR027417">
    <property type="entry name" value="P-loop_NTPase"/>
</dbReference>